<dbReference type="EMBL" id="JAVLSF010000238">
    <property type="protein sequence ID" value="MDR9777852.1"/>
    <property type="molecule type" value="Genomic_DNA"/>
</dbReference>
<accession>A0AAJ2H2A0</accession>
<protein>
    <submittedName>
        <fullName evidence="1">Uncharacterized protein</fullName>
    </submittedName>
</protein>
<feature type="non-terminal residue" evidence="1">
    <location>
        <position position="157"/>
    </location>
</feature>
<gene>
    <name evidence="1" type="ORF">RJJ65_35545</name>
</gene>
<evidence type="ECO:0000313" key="1">
    <source>
        <dbReference type="EMBL" id="MDR9777852.1"/>
    </source>
</evidence>
<dbReference type="Proteomes" id="UP001268610">
    <property type="component" value="Unassembled WGS sequence"/>
</dbReference>
<organism evidence="1 2">
    <name type="scientific">Rhizobium hidalgonense</name>
    <dbReference type="NCBI Taxonomy" id="1538159"/>
    <lineage>
        <taxon>Bacteria</taxon>
        <taxon>Pseudomonadati</taxon>
        <taxon>Pseudomonadota</taxon>
        <taxon>Alphaproteobacteria</taxon>
        <taxon>Hyphomicrobiales</taxon>
        <taxon>Rhizobiaceae</taxon>
        <taxon>Rhizobium/Agrobacterium group</taxon>
        <taxon>Rhizobium</taxon>
    </lineage>
</organism>
<reference evidence="1" key="1">
    <citation type="submission" date="2023-04" db="EMBL/GenBank/DDBJ databases">
        <title>Genomic characterization of faba bean (Vicia faba) microsymbionts in Mexican soils.</title>
        <authorList>
            <person name="Rivera Orduna F.N."/>
            <person name="Guevara-Luna J."/>
            <person name="Yan J."/>
            <person name="Arroyo-Herrera I."/>
            <person name="Li Y."/>
            <person name="Vasquez-Murrieta M.S."/>
            <person name="Wang E.T."/>
        </authorList>
    </citation>
    <scope>NUCLEOTIDE SEQUENCE</scope>
    <source>
        <strain evidence="1">CH26</strain>
    </source>
</reference>
<comment type="caution">
    <text evidence="1">The sequence shown here is derived from an EMBL/GenBank/DDBJ whole genome shotgun (WGS) entry which is preliminary data.</text>
</comment>
<evidence type="ECO:0000313" key="2">
    <source>
        <dbReference type="Proteomes" id="UP001268610"/>
    </source>
</evidence>
<dbReference type="RefSeq" id="WP_310866025.1">
    <property type="nucleotide sequence ID" value="NZ_JAVLSF010000238.1"/>
</dbReference>
<sequence>MKHLTIEARVSGLKKKFERYTASEESQLTLEPVDTEIIKKFRSLEYFPSDMLMILDQFGCMRSWGHNGCARINWWIPSTIELVMLEDRCSHELLDSNFTNPSSLLFFASDCDAKCYFYDTTATPWKVVACDGLDVSIYNQRKDKTSPPIDDWDGKVA</sequence>
<proteinExistence type="predicted"/>
<name>A0AAJ2H2A0_9HYPH</name>
<dbReference type="AlphaFoldDB" id="A0AAJ2H2A0"/>